<organism evidence="3 4">
    <name type="scientific">Candidatus Clostridium eludens</name>
    <dbReference type="NCBI Taxonomy" id="3381663"/>
    <lineage>
        <taxon>Bacteria</taxon>
        <taxon>Bacillati</taxon>
        <taxon>Bacillota</taxon>
        <taxon>Clostridia</taxon>
        <taxon>Eubacteriales</taxon>
        <taxon>Clostridiaceae</taxon>
        <taxon>Clostridium</taxon>
    </lineage>
</organism>
<keyword evidence="4" id="KW-1185">Reference proteome</keyword>
<dbReference type="Pfam" id="PF07992">
    <property type="entry name" value="Pyr_redox_2"/>
    <property type="match status" value="1"/>
</dbReference>
<name>A0ABW8SE13_9CLOT</name>
<dbReference type="PRINTS" id="PR00469">
    <property type="entry name" value="PNDRDTASEII"/>
</dbReference>
<proteinExistence type="predicted"/>
<protein>
    <submittedName>
        <fullName evidence="3">NAD(P)/FAD-dependent oxidoreductase</fullName>
    </submittedName>
</protein>
<dbReference type="InterPro" id="IPR036188">
    <property type="entry name" value="FAD/NAD-bd_sf"/>
</dbReference>
<dbReference type="Gene3D" id="3.50.50.60">
    <property type="entry name" value="FAD/NAD(P)-binding domain"/>
    <property type="match status" value="2"/>
</dbReference>
<accession>A0ABW8SE13</accession>
<dbReference type="EMBL" id="JBJHZX010000001">
    <property type="protein sequence ID" value="MFL0194114.1"/>
    <property type="molecule type" value="Genomic_DNA"/>
</dbReference>
<keyword evidence="1" id="KW-0560">Oxidoreductase</keyword>
<reference evidence="3 4" key="1">
    <citation type="submission" date="2024-11" db="EMBL/GenBank/DDBJ databases">
        <authorList>
            <person name="Heng Y.C."/>
            <person name="Lim A.C.H."/>
            <person name="Lee J.K.Y."/>
            <person name="Kittelmann S."/>
        </authorList>
    </citation>
    <scope>NUCLEOTIDE SEQUENCE [LARGE SCALE GENOMIC DNA]</scope>
    <source>
        <strain evidence="3 4">WILCCON 0269</strain>
    </source>
</reference>
<evidence type="ECO:0000259" key="2">
    <source>
        <dbReference type="Pfam" id="PF07992"/>
    </source>
</evidence>
<gene>
    <name evidence="3" type="ORF">ACJDU8_00700</name>
</gene>
<evidence type="ECO:0000313" key="3">
    <source>
        <dbReference type="EMBL" id="MFL0194114.1"/>
    </source>
</evidence>
<dbReference type="RefSeq" id="WP_406790235.1">
    <property type="nucleotide sequence ID" value="NZ_JBJHZX010000001.1"/>
</dbReference>
<dbReference type="InterPro" id="IPR051691">
    <property type="entry name" value="Metab_Enz_Cyan_OpOx_G3PDH"/>
</dbReference>
<feature type="domain" description="FAD/NAD(P)-binding" evidence="2">
    <location>
        <begin position="4"/>
        <end position="302"/>
    </location>
</feature>
<dbReference type="InterPro" id="IPR023753">
    <property type="entry name" value="FAD/NAD-binding_dom"/>
</dbReference>
<dbReference type="PANTHER" id="PTHR42949:SF3">
    <property type="entry name" value="ANAEROBIC GLYCEROL-3-PHOSPHATE DEHYDROGENASE SUBUNIT B"/>
    <property type="match status" value="1"/>
</dbReference>
<evidence type="ECO:0000313" key="4">
    <source>
        <dbReference type="Proteomes" id="UP001623660"/>
    </source>
</evidence>
<sequence length="420" mass="46696">MQKYDVVIIGGGPAGLAAAITAKEEGIDNILILERENQLGGILNQCIHNGFGFHIFKEELTGPEYAGKFIDKVKYMKIPYKLNTTVFNLSRNKIITAVNEEDGIIQIKAKAIILSTGCRERPWGTMNIPGSRCAGIFTAGSAQKFINLEGYMPGKEIVILGSGDIALIVARRVTLEGGKVKAVIERQPYSSGLKRNIIQCLDDFKIPLKLNHTIIDIKGKDRVEGVTVIQVDRNRRTIRGTEEYIPCDTLLLSVGLFPENELPRSAGVRLSNITGGPVVDESLATNVDGMFACGNVLHVHDLVDNVTLESINAGKNAVKYVKGKKFNGNKIKVLALDGVKYTVPQYINAENVEKTINIMFRVANVFKDRFISVYFDGIREIHLKKKILTPAEMEEVKFNKEILEKYPNCKQITIKVQREY</sequence>
<dbReference type="Proteomes" id="UP001623660">
    <property type="component" value="Unassembled WGS sequence"/>
</dbReference>
<dbReference type="PANTHER" id="PTHR42949">
    <property type="entry name" value="ANAEROBIC GLYCEROL-3-PHOSPHATE DEHYDROGENASE SUBUNIT B"/>
    <property type="match status" value="1"/>
</dbReference>
<dbReference type="PRINTS" id="PR00368">
    <property type="entry name" value="FADPNR"/>
</dbReference>
<dbReference type="SUPFAM" id="SSF51905">
    <property type="entry name" value="FAD/NAD(P)-binding domain"/>
    <property type="match status" value="1"/>
</dbReference>
<comment type="caution">
    <text evidence="3">The sequence shown here is derived from an EMBL/GenBank/DDBJ whole genome shotgun (WGS) entry which is preliminary data.</text>
</comment>
<evidence type="ECO:0000256" key="1">
    <source>
        <dbReference type="ARBA" id="ARBA00023002"/>
    </source>
</evidence>